<keyword evidence="7 8" id="KW-0472">Membrane</keyword>
<evidence type="ECO:0000256" key="5">
    <source>
        <dbReference type="ARBA" id="ARBA00022989"/>
    </source>
</evidence>
<dbReference type="InterPro" id="IPR001901">
    <property type="entry name" value="Translocase_SecE/Sec61-g"/>
</dbReference>
<keyword evidence="6 8" id="KW-0811">Translocation</keyword>
<dbReference type="GO" id="GO:0009306">
    <property type="term" value="P:protein secretion"/>
    <property type="evidence" value="ECO:0007669"/>
    <property type="project" value="UniProtKB-UniRule"/>
</dbReference>
<comment type="subcellular location">
    <subcellularLocation>
        <location evidence="8">Cell membrane</location>
        <topology evidence="8">Single-pass membrane protein</topology>
    </subcellularLocation>
    <subcellularLocation>
        <location evidence="1">Membrane</location>
    </subcellularLocation>
</comment>
<evidence type="ECO:0000256" key="3">
    <source>
        <dbReference type="ARBA" id="ARBA00022692"/>
    </source>
</evidence>
<dbReference type="GO" id="GO:0005886">
    <property type="term" value="C:plasma membrane"/>
    <property type="evidence" value="ECO:0007669"/>
    <property type="project" value="UniProtKB-SubCell"/>
</dbReference>
<evidence type="ECO:0000256" key="7">
    <source>
        <dbReference type="ARBA" id="ARBA00023136"/>
    </source>
</evidence>
<keyword evidence="3 8" id="KW-0812">Transmembrane</keyword>
<dbReference type="InterPro" id="IPR038379">
    <property type="entry name" value="SecE_sf"/>
</dbReference>
<dbReference type="GO" id="GO:0008320">
    <property type="term" value="F:protein transmembrane transporter activity"/>
    <property type="evidence" value="ECO:0007669"/>
    <property type="project" value="UniProtKB-UniRule"/>
</dbReference>
<dbReference type="GO" id="GO:0043952">
    <property type="term" value="P:protein transport by the Sec complex"/>
    <property type="evidence" value="ECO:0007669"/>
    <property type="project" value="UniProtKB-UniRule"/>
</dbReference>
<keyword evidence="5 8" id="KW-1133">Transmembrane helix</keyword>
<dbReference type="AlphaFoldDB" id="A0A1Y4LSE9"/>
<gene>
    <name evidence="8" type="primary">secE</name>
    <name evidence="9" type="ORF">B5F14_07080</name>
</gene>
<reference evidence="10" key="1">
    <citation type="submission" date="2017-04" db="EMBL/GenBank/DDBJ databases">
        <title>Function of individual gut microbiota members based on whole genome sequencing of pure cultures obtained from chicken caecum.</title>
        <authorList>
            <person name="Medvecky M."/>
            <person name="Cejkova D."/>
            <person name="Polansky O."/>
            <person name="Karasova D."/>
            <person name="Kubasova T."/>
            <person name="Cizek A."/>
            <person name="Rychlik I."/>
        </authorList>
    </citation>
    <scope>NUCLEOTIDE SEQUENCE [LARGE SCALE GENOMIC DNA]</scope>
    <source>
        <strain evidence="10">An178</strain>
    </source>
</reference>
<evidence type="ECO:0000256" key="1">
    <source>
        <dbReference type="ARBA" id="ARBA00004370"/>
    </source>
</evidence>
<evidence type="ECO:0000313" key="9">
    <source>
        <dbReference type="EMBL" id="OUP59577.1"/>
    </source>
</evidence>
<evidence type="ECO:0000256" key="2">
    <source>
        <dbReference type="ARBA" id="ARBA00022448"/>
    </source>
</evidence>
<dbReference type="GO" id="GO:0006605">
    <property type="term" value="P:protein targeting"/>
    <property type="evidence" value="ECO:0007669"/>
    <property type="project" value="UniProtKB-UniRule"/>
</dbReference>
<keyword evidence="2 8" id="KW-0813">Transport</keyword>
<name>A0A1Y4LSE9_9FIRM</name>
<keyword evidence="4 8" id="KW-0653">Protein transport</keyword>
<proteinExistence type="inferred from homology"/>
<protein>
    <recommendedName>
        <fullName evidence="8">Protein translocase subunit SecE</fullName>
    </recommendedName>
</protein>
<comment type="function">
    <text evidence="8">Essential subunit of the Sec protein translocation channel SecYEG. Clamps together the 2 halves of SecY. May contact the channel plug during translocation.</text>
</comment>
<dbReference type="HAMAP" id="MF_00422">
    <property type="entry name" value="SecE"/>
    <property type="match status" value="1"/>
</dbReference>
<keyword evidence="10" id="KW-1185">Reference proteome</keyword>
<dbReference type="Proteomes" id="UP000195447">
    <property type="component" value="Unassembled WGS sequence"/>
</dbReference>
<dbReference type="GO" id="GO:0065002">
    <property type="term" value="P:intracellular protein transmembrane transport"/>
    <property type="evidence" value="ECO:0007669"/>
    <property type="project" value="UniProtKB-UniRule"/>
</dbReference>
<comment type="similarity">
    <text evidence="8">Belongs to the SecE/SEC61-gamma family.</text>
</comment>
<dbReference type="Gene3D" id="1.20.5.1030">
    <property type="entry name" value="Preprotein translocase secy subunit"/>
    <property type="match status" value="1"/>
</dbReference>
<evidence type="ECO:0000256" key="8">
    <source>
        <dbReference type="HAMAP-Rule" id="MF_00422"/>
    </source>
</evidence>
<evidence type="ECO:0000256" key="4">
    <source>
        <dbReference type="ARBA" id="ARBA00022927"/>
    </source>
</evidence>
<feature type="transmembrane region" description="Helical" evidence="8">
    <location>
        <begin position="37"/>
        <end position="63"/>
    </location>
</feature>
<evidence type="ECO:0000313" key="10">
    <source>
        <dbReference type="Proteomes" id="UP000195447"/>
    </source>
</evidence>
<dbReference type="EMBL" id="NFKM01000013">
    <property type="protein sequence ID" value="OUP59577.1"/>
    <property type="molecule type" value="Genomic_DNA"/>
</dbReference>
<dbReference type="RefSeq" id="WP_087158811.1">
    <property type="nucleotide sequence ID" value="NZ_JAQLXC010000005.1"/>
</dbReference>
<keyword evidence="8" id="KW-1003">Cell membrane</keyword>
<sequence>MAKEKKDRVYSPAGVIRELKTVKWPTFKELMSTSGMVILFTLLFGVYFFICELVASGLINFIVKA</sequence>
<dbReference type="GeneID" id="79876462"/>
<dbReference type="InterPro" id="IPR005807">
    <property type="entry name" value="SecE_bac"/>
</dbReference>
<evidence type="ECO:0000256" key="6">
    <source>
        <dbReference type="ARBA" id="ARBA00023010"/>
    </source>
</evidence>
<organism evidence="9 10">
    <name type="scientific">Faecalitalea cylindroides</name>
    <dbReference type="NCBI Taxonomy" id="39483"/>
    <lineage>
        <taxon>Bacteria</taxon>
        <taxon>Bacillati</taxon>
        <taxon>Bacillota</taxon>
        <taxon>Erysipelotrichia</taxon>
        <taxon>Erysipelotrichales</taxon>
        <taxon>Erysipelotrichaceae</taxon>
        <taxon>Faecalitalea</taxon>
    </lineage>
</organism>
<comment type="subunit">
    <text evidence="8">Component of the Sec protein translocase complex. Heterotrimer consisting of SecY, SecE and SecG subunits. The heterotrimers can form oligomers, although 1 heterotrimer is thought to be able to translocate proteins. Interacts with the ribosome. Interacts with SecDF, and other proteins may be involved. Interacts with SecA.</text>
</comment>
<accession>A0A1Y4LSE9</accession>
<comment type="caution">
    <text evidence="9">The sequence shown here is derived from an EMBL/GenBank/DDBJ whole genome shotgun (WGS) entry which is preliminary data.</text>
</comment>
<dbReference type="NCBIfam" id="TIGR00964">
    <property type="entry name" value="secE_bact"/>
    <property type="match status" value="1"/>
</dbReference>
<dbReference type="Pfam" id="PF00584">
    <property type="entry name" value="SecE"/>
    <property type="match status" value="1"/>
</dbReference>